<dbReference type="EMBL" id="ML995808">
    <property type="protein sequence ID" value="KAF2774124.1"/>
    <property type="molecule type" value="Genomic_DNA"/>
</dbReference>
<dbReference type="OrthoDB" id="5413827at2759"/>
<evidence type="ECO:0000313" key="1">
    <source>
        <dbReference type="EMBL" id="KAF2774124.1"/>
    </source>
</evidence>
<gene>
    <name evidence="1" type="ORF">EJ03DRAFT_346761</name>
</gene>
<organism evidence="1 2">
    <name type="scientific">Teratosphaeria nubilosa</name>
    <dbReference type="NCBI Taxonomy" id="161662"/>
    <lineage>
        <taxon>Eukaryota</taxon>
        <taxon>Fungi</taxon>
        <taxon>Dikarya</taxon>
        <taxon>Ascomycota</taxon>
        <taxon>Pezizomycotina</taxon>
        <taxon>Dothideomycetes</taxon>
        <taxon>Dothideomycetidae</taxon>
        <taxon>Mycosphaerellales</taxon>
        <taxon>Teratosphaeriaceae</taxon>
        <taxon>Teratosphaeria</taxon>
    </lineage>
</organism>
<dbReference type="AlphaFoldDB" id="A0A6G1LPN5"/>
<reference evidence="1" key="1">
    <citation type="journal article" date="2020" name="Stud. Mycol.">
        <title>101 Dothideomycetes genomes: a test case for predicting lifestyles and emergence of pathogens.</title>
        <authorList>
            <person name="Haridas S."/>
            <person name="Albert R."/>
            <person name="Binder M."/>
            <person name="Bloem J."/>
            <person name="Labutti K."/>
            <person name="Salamov A."/>
            <person name="Andreopoulos B."/>
            <person name="Baker S."/>
            <person name="Barry K."/>
            <person name="Bills G."/>
            <person name="Bluhm B."/>
            <person name="Cannon C."/>
            <person name="Castanera R."/>
            <person name="Culley D."/>
            <person name="Daum C."/>
            <person name="Ezra D."/>
            <person name="Gonzalez J."/>
            <person name="Henrissat B."/>
            <person name="Kuo A."/>
            <person name="Liang C."/>
            <person name="Lipzen A."/>
            <person name="Lutzoni F."/>
            <person name="Magnuson J."/>
            <person name="Mondo S."/>
            <person name="Nolan M."/>
            <person name="Ohm R."/>
            <person name="Pangilinan J."/>
            <person name="Park H.-J."/>
            <person name="Ramirez L."/>
            <person name="Alfaro M."/>
            <person name="Sun H."/>
            <person name="Tritt A."/>
            <person name="Yoshinaga Y."/>
            <person name="Zwiers L.-H."/>
            <person name="Turgeon B."/>
            <person name="Goodwin S."/>
            <person name="Spatafora J."/>
            <person name="Crous P."/>
            <person name="Grigoriev I."/>
        </authorList>
    </citation>
    <scope>NUCLEOTIDE SEQUENCE</scope>
    <source>
        <strain evidence="1">CBS 116005</strain>
    </source>
</reference>
<sequence length="231" mass="26570">MKVPQDSQLLALPLELRNSIYELVLGNFDGLCDKVTFVNGRVLTSSFALDATCRQIRGDMLALRRHAIRTAPEIKATITNFGFDGLTRLYRQLWSLPRGRRRKVNVTVNLIRKPQFRLGDNDKIQETDAVQKYAQPLQDWLRHCIMPEDSLRGTRGCEITYAVRVDRLRWQSKEVTSLAWNLGFLVRSMGWERSAAEVAAAVIEAEREWHRLHAGGHAFLLEDVFLHSLRE</sequence>
<keyword evidence="2" id="KW-1185">Reference proteome</keyword>
<name>A0A6G1LPN5_9PEZI</name>
<proteinExistence type="predicted"/>
<dbReference type="Proteomes" id="UP000799436">
    <property type="component" value="Unassembled WGS sequence"/>
</dbReference>
<accession>A0A6G1LPN5</accession>
<protein>
    <submittedName>
        <fullName evidence="1">Uncharacterized protein</fullName>
    </submittedName>
</protein>
<evidence type="ECO:0000313" key="2">
    <source>
        <dbReference type="Proteomes" id="UP000799436"/>
    </source>
</evidence>